<evidence type="ECO:0000313" key="2">
    <source>
        <dbReference type="EMBL" id="ETO36782.1"/>
    </source>
</evidence>
<dbReference type="OrthoDB" id="10668769at2759"/>
<dbReference type="EMBL" id="ASPP01000299">
    <property type="protein sequence ID" value="ETO36782.1"/>
    <property type="molecule type" value="Genomic_DNA"/>
</dbReference>
<protein>
    <submittedName>
        <fullName evidence="2">Uncharacterized protein</fullName>
    </submittedName>
</protein>
<gene>
    <name evidence="2" type="ORF">RFI_00283</name>
</gene>
<reference evidence="2 3" key="1">
    <citation type="journal article" date="2013" name="Curr. Biol.">
        <title>The Genome of the Foraminiferan Reticulomyxa filosa.</title>
        <authorList>
            <person name="Glockner G."/>
            <person name="Hulsmann N."/>
            <person name="Schleicher M."/>
            <person name="Noegel A.A."/>
            <person name="Eichinger L."/>
            <person name="Gallinger C."/>
            <person name="Pawlowski J."/>
            <person name="Sierra R."/>
            <person name="Euteneuer U."/>
            <person name="Pillet L."/>
            <person name="Moustafa A."/>
            <person name="Platzer M."/>
            <person name="Groth M."/>
            <person name="Szafranski K."/>
            <person name="Schliwa M."/>
        </authorList>
    </citation>
    <scope>NUCLEOTIDE SEQUENCE [LARGE SCALE GENOMIC DNA]</scope>
</reference>
<organism evidence="2 3">
    <name type="scientific">Reticulomyxa filosa</name>
    <dbReference type="NCBI Taxonomy" id="46433"/>
    <lineage>
        <taxon>Eukaryota</taxon>
        <taxon>Sar</taxon>
        <taxon>Rhizaria</taxon>
        <taxon>Retaria</taxon>
        <taxon>Foraminifera</taxon>
        <taxon>Monothalamids</taxon>
        <taxon>Reticulomyxidae</taxon>
        <taxon>Reticulomyxa</taxon>
    </lineage>
</organism>
<feature type="region of interest" description="Disordered" evidence="1">
    <location>
        <begin position="1"/>
        <end position="37"/>
    </location>
</feature>
<proteinExistence type="predicted"/>
<feature type="region of interest" description="Disordered" evidence="1">
    <location>
        <begin position="325"/>
        <end position="352"/>
    </location>
</feature>
<feature type="compositionally biased region" description="Polar residues" evidence="1">
    <location>
        <begin position="327"/>
        <end position="337"/>
    </location>
</feature>
<evidence type="ECO:0000313" key="3">
    <source>
        <dbReference type="Proteomes" id="UP000023152"/>
    </source>
</evidence>
<feature type="compositionally biased region" description="Polar residues" evidence="1">
    <location>
        <begin position="1"/>
        <end position="10"/>
    </location>
</feature>
<feature type="compositionally biased region" description="Basic and acidic residues" evidence="1">
    <location>
        <begin position="20"/>
        <end position="30"/>
    </location>
</feature>
<keyword evidence="3" id="KW-1185">Reference proteome</keyword>
<sequence>MSTDKNNEQVVNKEGVTVNEEQKTDKEKPTGKKKCGKSECDEEVVSSRTYCSKYHNKHEIILDHLRRYEEEKDQFGIELCQGFLNSSGKNSLQPKGKISVPPACTGANTLSEFAQQFWDKYGDALLAMAGAKTLKPNRRRHTDLEKRAEAVAELLVKGKFKTLRLMDGHGRILFLILRHLIARKEEDFVNSLEIELVDTDAGVHAYHKGAFVGKGCENIKAICKDILDMKISPTTLVYLNFCGIIHSIEKAEAFCEKYEKKQISFVLSFSTRNIENSEPISNLKKALDIVFIKLETGRNNFLTYMFNPAIPPENQQIPTSKIVPKDSSATVGQNDVSKTPLPEPPSNRSTRPLATGCNNMLIIFFEVFFGTYESNNLQKRKVHK</sequence>
<evidence type="ECO:0000256" key="1">
    <source>
        <dbReference type="SAM" id="MobiDB-lite"/>
    </source>
</evidence>
<accession>X6PGG6</accession>
<dbReference type="Proteomes" id="UP000023152">
    <property type="component" value="Unassembled WGS sequence"/>
</dbReference>
<name>X6PGG6_RETFI</name>
<comment type="caution">
    <text evidence="2">The sequence shown here is derived from an EMBL/GenBank/DDBJ whole genome shotgun (WGS) entry which is preliminary data.</text>
</comment>
<dbReference type="AlphaFoldDB" id="X6PGG6"/>